<geneLocation type="plasmid" evidence="1">
    <name>pAM65-52-3-235K</name>
</geneLocation>
<dbReference type="PATRIC" id="fig|1430.6.peg.2172"/>
<proteinExistence type="predicted"/>
<dbReference type="EMBL" id="CP013278">
    <property type="protein sequence ID" value="AND28477.1"/>
    <property type="molecule type" value="Genomic_DNA"/>
</dbReference>
<accession>A0A160LJW3</accession>
<sequence length="168" mass="19169">MVLTYAEEIELRYLFLKGFTYLVRNEIGSVNVFVNKPHRDKETNYIPHGKSRGGYDIWIETKTPIPIAEQRRCRAVELGEYKFVTWKSEPILISDLLSVDKEKEVYVLLSDGDGTMRSTDMPFGVAVTSEGEAKRFVSEGNCGYTQSYEKLTVFADKDEAINFAFNKG</sequence>
<organism evidence="1">
    <name type="scientific">Bacillus thuringiensis subsp. israelensis</name>
    <dbReference type="NCBI Taxonomy" id="1430"/>
    <lineage>
        <taxon>Bacteria</taxon>
        <taxon>Bacillati</taxon>
        <taxon>Bacillota</taxon>
        <taxon>Bacilli</taxon>
        <taxon>Bacillales</taxon>
        <taxon>Bacillaceae</taxon>
        <taxon>Bacillus</taxon>
        <taxon>Bacillus cereus group</taxon>
    </lineage>
</organism>
<dbReference type="AlphaFoldDB" id="A0A160LJW3"/>
<dbReference type="RefSeq" id="WP_000244637.1">
    <property type="nucleotide sequence ID" value="NZ_CP013278.1"/>
</dbReference>
<keyword evidence="1" id="KW-0614">Plasmid</keyword>
<reference evidence="1" key="1">
    <citation type="journal article" date="2017" name="Res. Microbiol.">
        <title>Comparative genomics of extrachromosomal elements in Bacillus thuringiensis subsp. israelensis.</title>
        <authorList>
            <person name="Bolotin A."/>
            <person name="Gillis A."/>
            <person name="Sanchis V."/>
            <person name="Nielsen-LeRoux C."/>
            <person name="Mahillon J."/>
            <person name="Lereclus D."/>
            <person name="Sorokin A."/>
        </authorList>
    </citation>
    <scope>NUCLEOTIDE SEQUENCE</scope>
    <source>
        <strain evidence="1">AM65-52</strain>
        <plasmid evidence="1">pAM65-52-3-235K</plasmid>
    </source>
</reference>
<name>A0A160LJW3_BACTI</name>
<gene>
    <name evidence="1" type="ORF">ATN07_32635</name>
</gene>
<evidence type="ECO:0000313" key="1">
    <source>
        <dbReference type="EMBL" id="AND28477.1"/>
    </source>
</evidence>
<protein>
    <submittedName>
        <fullName evidence="1">Uncharacterized protein</fullName>
    </submittedName>
</protein>